<dbReference type="InterPro" id="IPR007712">
    <property type="entry name" value="RelE/ParE_toxin"/>
</dbReference>
<accession>A0A975G4T7</accession>
<dbReference type="Gene3D" id="3.30.2310.20">
    <property type="entry name" value="RelE-like"/>
    <property type="match status" value="1"/>
</dbReference>
<dbReference type="EMBL" id="CP073078">
    <property type="protein sequence ID" value="QUD90593.1"/>
    <property type="molecule type" value="Genomic_DNA"/>
</dbReference>
<keyword evidence="3" id="KW-1185">Reference proteome</keyword>
<sequence length="122" mass="13847">MRRLELTISAQADLAAILDISAASFGAQARRRYETIIEIALGDLLADPTCLGSLERPELGPKVRTYHLRYCRGRGKSRACLVGHPRHLLVYEFDDDRVLVLRVLHDAMELTRHLPPNESEER</sequence>
<dbReference type="Pfam" id="PF05016">
    <property type="entry name" value="ParE_toxin"/>
    <property type="match status" value="1"/>
</dbReference>
<keyword evidence="1" id="KW-1277">Toxin-antitoxin system</keyword>
<name>A0A975G4T7_9CAUL</name>
<evidence type="ECO:0000256" key="1">
    <source>
        <dbReference type="ARBA" id="ARBA00022649"/>
    </source>
</evidence>
<dbReference type="AlphaFoldDB" id="A0A975G4T7"/>
<protein>
    <submittedName>
        <fullName evidence="2">Type II toxin-antitoxin system RelE/ParE family toxin</fullName>
    </submittedName>
</protein>
<dbReference type="InterPro" id="IPR035093">
    <property type="entry name" value="RelE/ParE_toxin_dom_sf"/>
</dbReference>
<proteinExistence type="predicted"/>
<dbReference type="RefSeq" id="WP_211940643.1">
    <property type="nucleotide sequence ID" value="NZ_CP073078.1"/>
</dbReference>
<dbReference type="Proteomes" id="UP000676409">
    <property type="component" value="Chromosome"/>
</dbReference>
<evidence type="ECO:0000313" key="2">
    <source>
        <dbReference type="EMBL" id="QUD90593.1"/>
    </source>
</evidence>
<evidence type="ECO:0000313" key="3">
    <source>
        <dbReference type="Proteomes" id="UP000676409"/>
    </source>
</evidence>
<dbReference type="KEGG" id="caul:KCG34_12335"/>
<organism evidence="2 3">
    <name type="scientific">Phenylobacterium montanum</name>
    <dbReference type="NCBI Taxonomy" id="2823693"/>
    <lineage>
        <taxon>Bacteria</taxon>
        <taxon>Pseudomonadati</taxon>
        <taxon>Pseudomonadota</taxon>
        <taxon>Alphaproteobacteria</taxon>
        <taxon>Caulobacterales</taxon>
        <taxon>Caulobacteraceae</taxon>
        <taxon>Phenylobacterium</taxon>
    </lineage>
</organism>
<gene>
    <name evidence="2" type="ORF">KCG34_12335</name>
</gene>
<reference evidence="2" key="1">
    <citation type="submission" date="2021-04" db="EMBL/GenBank/DDBJ databases">
        <title>The complete genome sequence of Caulobacter sp. S6.</title>
        <authorList>
            <person name="Tang Y."/>
            <person name="Ouyang W."/>
            <person name="Liu Q."/>
            <person name="Huang B."/>
            <person name="Guo Z."/>
            <person name="Lei P."/>
        </authorList>
    </citation>
    <scope>NUCLEOTIDE SEQUENCE</scope>
    <source>
        <strain evidence="2">S6</strain>
    </source>
</reference>